<organism evidence="2 3">
    <name type="scientific">Friedmanniomyces endolithicus</name>
    <dbReference type="NCBI Taxonomy" id="329885"/>
    <lineage>
        <taxon>Eukaryota</taxon>
        <taxon>Fungi</taxon>
        <taxon>Dikarya</taxon>
        <taxon>Ascomycota</taxon>
        <taxon>Pezizomycotina</taxon>
        <taxon>Dothideomycetes</taxon>
        <taxon>Dothideomycetidae</taxon>
        <taxon>Mycosphaerellales</taxon>
        <taxon>Teratosphaeriaceae</taxon>
        <taxon>Friedmanniomyces</taxon>
    </lineage>
</organism>
<protein>
    <recommendedName>
        <fullName evidence="1">Peptidase C45 hydrolase domain-containing protein</fullName>
    </recommendedName>
</protein>
<dbReference type="PANTHER" id="PTHR34180:SF1">
    <property type="entry name" value="BETA-ALANYL-DOPAMINE_CARCININE HYDROLASE"/>
    <property type="match status" value="1"/>
</dbReference>
<dbReference type="OrthoDB" id="189997at2759"/>
<dbReference type="AlphaFoldDB" id="A0A4V5N9P9"/>
<comment type="caution">
    <text evidence="2">The sequence shown here is derived from an EMBL/GenBank/DDBJ whole genome shotgun (WGS) entry which is preliminary data.</text>
</comment>
<accession>A0A4V5N9P9</accession>
<proteinExistence type="predicted"/>
<dbReference type="NCBIfam" id="NF040521">
    <property type="entry name" value="C45_proenzyme"/>
    <property type="match status" value="1"/>
</dbReference>
<dbReference type="Gene3D" id="3.60.60.10">
    <property type="entry name" value="Penicillin V Acylase, Chain A"/>
    <property type="match status" value="1"/>
</dbReference>
<dbReference type="InterPro" id="IPR047794">
    <property type="entry name" value="C45_proenzyme-like"/>
</dbReference>
<sequence>MAKMLQINCSGTPHEIGLKHGREAKLQISRSIAFYADLFQGTAKMDWPKVQDLAMTFEPVMRRKWPAYLEEIGGEFVTHATSETMSDDADWMLGRPGIAEGAGVSLSDIIAINVRTEITFGMFSDGCTALGWKTRDGSFLAQNWDWMEAQKENLIILTIEQQNKPTIKMVTEAGLIGKIGLNSAGVGVCLNAIKVKGMDPTRIPCHLGLRMVLESGSRDEAVRQLEKYGVASSCHMLVADGSGSIGLEWSAVELQKVKMNGREQVFHSNHYLAEHVGVEDSRWLEDSTFRVTKIEKLCEDFKDPPTTETLFELFKDEENYPGAICRAQVGTSGSASLFNIIMDLQHRTAAVTLGRPVAPEEVVQLAF</sequence>
<name>A0A4V5N9P9_9PEZI</name>
<dbReference type="PANTHER" id="PTHR34180">
    <property type="entry name" value="PEPTIDASE C45"/>
    <property type="match status" value="1"/>
</dbReference>
<feature type="domain" description="Peptidase C45 hydrolase" evidence="1">
    <location>
        <begin position="132"/>
        <end position="356"/>
    </location>
</feature>
<gene>
    <name evidence="2" type="ORF">B0A54_00624</name>
</gene>
<evidence type="ECO:0000259" key="1">
    <source>
        <dbReference type="Pfam" id="PF03417"/>
    </source>
</evidence>
<dbReference type="InterPro" id="IPR005079">
    <property type="entry name" value="Peptidase_C45_hydrolase"/>
</dbReference>
<dbReference type="InterPro" id="IPR047801">
    <property type="entry name" value="Peptidase_C45"/>
</dbReference>
<evidence type="ECO:0000313" key="2">
    <source>
        <dbReference type="EMBL" id="TKA48489.1"/>
    </source>
</evidence>
<dbReference type="Gene3D" id="1.10.10.2120">
    <property type="match status" value="1"/>
</dbReference>
<dbReference type="EMBL" id="NAJP01000003">
    <property type="protein sequence ID" value="TKA48489.1"/>
    <property type="molecule type" value="Genomic_DNA"/>
</dbReference>
<reference evidence="2 3" key="1">
    <citation type="submission" date="2017-03" db="EMBL/GenBank/DDBJ databases">
        <title>Genomes of endolithic fungi from Antarctica.</title>
        <authorList>
            <person name="Coleine C."/>
            <person name="Masonjones S."/>
            <person name="Stajich J.E."/>
        </authorList>
    </citation>
    <scope>NUCLEOTIDE SEQUENCE [LARGE SCALE GENOMIC DNA]</scope>
    <source>
        <strain evidence="2 3">CCFEE 5311</strain>
    </source>
</reference>
<dbReference type="Pfam" id="PF03417">
    <property type="entry name" value="AAT"/>
    <property type="match status" value="1"/>
</dbReference>
<dbReference type="Proteomes" id="UP000310066">
    <property type="component" value="Unassembled WGS sequence"/>
</dbReference>
<evidence type="ECO:0000313" key="3">
    <source>
        <dbReference type="Proteomes" id="UP000310066"/>
    </source>
</evidence>
<dbReference type="STRING" id="329885.A0A4V5N9P9"/>